<dbReference type="InterPro" id="IPR014756">
    <property type="entry name" value="Ig_E-set"/>
</dbReference>
<dbReference type="PANTHER" id="PTHR32343:SF8">
    <property type="entry name" value="RNA RECOGNITION MOTIF (RRM)-CONTAINING PROTEIN"/>
    <property type="match status" value="1"/>
</dbReference>
<feature type="compositionally biased region" description="Basic residues" evidence="4">
    <location>
        <begin position="597"/>
        <end position="619"/>
    </location>
</feature>
<evidence type="ECO:0000256" key="1">
    <source>
        <dbReference type="PROSITE-ProRule" id="PRU00087"/>
    </source>
</evidence>
<dbReference type="PROSITE" id="PS50102">
    <property type="entry name" value="RRM"/>
    <property type="match status" value="1"/>
</dbReference>
<dbReference type="Gene3D" id="2.60.40.10">
    <property type="entry name" value="Immunoglobulins"/>
    <property type="match status" value="1"/>
</dbReference>
<feature type="compositionally biased region" description="Basic residues" evidence="4">
    <location>
        <begin position="514"/>
        <end position="529"/>
    </location>
</feature>
<feature type="compositionally biased region" description="Polar residues" evidence="4">
    <location>
        <begin position="690"/>
        <end position="699"/>
    </location>
</feature>
<protein>
    <submittedName>
        <fullName evidence="7">Uncharacterized protein</fullName>
    </submittedName>
</protein>
<keyword evidence="2" id="KW-0694">RNA-binding</keyword>
<dbReference type="InterPro" id="IPR013783">
    <property type="entry name" value="Ig-like_fold"/>
</dbReference>
<evidence type="ECO:0000259" key="5">
    <source>
        <dbReference type="PROSITE" id="PS50102"/>
    </source>
</evidence>
<feature type="compositionally biased region" description="Basic and acidic residues" evidence="4">
    <location>
        <begin position="542"/>
        <end position="560"/>
    </location>
</feature>
<dbReference type="EMBL" id="JAMYWD010000006">
    <property type="protein sequence ID" value="KAJ4969223.1"/>
    <property type="molecule type" value="Genomic_DNA"/>
</dbReference>
<feature type="zinc finger region" description="C3H1-type" evidence="3">
    <location>
        <begin position="239"/>
        <end position="260"/>
    </location>
</feature>
<feature type="compositionally biased region" description="Basic residues" evidence="4">
    <location>
        <begin position="565"/>
        <end position="579"/>
    </location>
</feature>
<dbReference type="SMART" id="SM00557">
    <property type="entry name" value="IG_FLMN"/>
    <property type="match status" value="1"/>
</dbReference>
<feature type="compositionally biased region" description="Basic and acidic residues" evidence="4">
    <location>
        <begin position="636"/>
        <end position="688"/>
    </location>
</feature>
<dbReference type="PANTHER" id="PTHR32343">
    <property type="entry name" value="SERINE/ARGININE-RICH SPLICING FACTOR"/>
    <property type="match status" value="1"/>
</dbReference>
<evidence type="ECO:0000256" key="3">
    <source>
        <dbReference type="PROSITE-ProRule" id="PRU00723"/>
    </source>
</evidence>
<dbReference type="InterPro" id="IPR017868">
    <property type="entry name" value="Filamin/ABP280_repeat-like"/>
</dbReference>
<keyword evidence="3" id="KW-0862">Zinc</keyword>
<evidence type="ECO:0000256" key="2">
    <source>
        <dbReference type="PROSITE-ProRule" id="PRU00176"/>
    </source>
</evidence>
<feature type="compositionally biased region" description="Basic and acidic residues" evidence="4">
    <location>
        <begin position="857"/>
        <end position="885"/>
    </location>
</feature>
<dbReference type="SUPFAM" id="SSF81296">
    <property type="entry name" value="E set domains"/>
    <property type="match status" value="1"/>
</dbReference>
<dbReference type="Pfam" id="PF00630">
    <property type="entry name" value="Filamin"/>
    <property type="match status" value="1"/>
</dbReference>
<dbReference type="InterPro" id="IPR035979">
    <property type="entry name" value="RBD_domain_sf"/>
</dbReference>
<feature type="repeat" description="Filamin" evidence="1">
    <location>
        <begin position="68"/>
        <end position="172"/>
    </location>
</feature>
<dbReference type="Proteomes" id="UP001141806">
    <property type="component" value="Unassembled WGS sequence"/>
</dbReference>
<dbReference type="Pfam" id="PF00076">
    <property type="entry name" value="RRM_1"/>
    <property type="match status" value="1"/>
</dbReference>
<comment type="caution">
    <text evidence="7">The sequence shown here is derived from an EMBL/GenBank/DDBJ whole genome shotgun (WGS) entry which is preliminary data.</text>
</comment>
<accession>A0A9Q0QRJ7</accession>
<name>A0A9Q0QRJ7_9MAGN</name>
<dbReference type="GO" id="GO:0003723">
    <property type="term" value="F:RNA binding"/>
    <property type="evidence" value="ECO:0007669"/>
    <property type="project" value="UniProtKB-UniRule"/>
</dbReference>
<evidence type="ECO:0000313" key="7">
    <source>
        <dbReference type="EMBL" id="KAJ4969223.1"/>
    </source>
</evidence>
<dbReference type="CDD" id="cd00590">
    <property type="entry name" value="RRM_SF"/>
    <property type="match status" value="1"/>
</dbReference>
<dbReference type="InterPro" id="IPR012677">
    <property type="entry name" value="Nucleotide-bd_a/b_plait_sf"/>
</dbReference>
<evidence type="ECO:0000313" key="8">
    <source>
        <dbReference type="Proteomes" id="UP001141806"/>
    </source>
</evidence>
<feature type="compositionally biased region" description="Basic residues" evidence="4">
    <location>
        <begin position="488"/>
        <end position="507"/>
    </location>
</feature>
<feature type="compositionally biased region" description="Polar residues" evidence="4">
    <location>
        <begin position="887"/>
        <end position="900"/>
    </location>
</feature>
<feature type="domain" description="C3H1-type" evidence="6">
    <location>
        <begin position="239"/>
        <end position="260"/>
    </location>
</feature>
<dbReference type="SUPFAM" id="SSF54928">
    <property type="entry name" value="RNA-binding domain, RBD"/>
    <property type="match status" value="1"/>
</dbReference>
<keyword evidence="8" id="KW-1185">Reference proteome</keyword>
<dbReference type="Gene3D" id="3.30.70.330">
    <property type="match status" value="1"/>
</dbReference>
<sequence length="1149" mass="125855">MADRSLVAKPIWMKQAEEAKLKSEAEKAAAAKAAFEATFKDVEKKAEKEAASSDSEAEEAEELANKPIGPLDPSKCTAAGAGIAGGAAGAPSSFVVVTKDFDGRKIPSGGAQLKVKISPGVGVGGSEQEGMVKDQGDGSYTVTYVVPKRGNYMVHVECNGKPIMGSPFPVFFSAGTTGSLLGMPPTAPYPNLVNQTMPNMPNYSGSVSGTFGLAGMIPGVTAGPSGGALLPGLASLGEVCREYLAGRCVKTDCKLNHPPQNLLSALVNPATNMGTLSPSAAAMAAAQAIVAAQVLQAQAQAQAQSARDSSGSPDKADVLKRTLQVSNLSPLLTVEQLKQLFSFCGTVVECSITDSKHFAYIEYSKSEEAMAALALNNWDVGGRPLNVEMAKTLPPKPSILNSNLNQSSLNVMMQQAVALQQMQFQQSLLVQQAAINSQQAANRAAMKSATEIAAARAAEISKKLKADGVGNEEDEIKRKSRSPPSSHPRSKSRSKSPIKYQRSRRSRSPSPLTRHSRDRRSRSPLRSRHRTDYNSGWRSHRGSRDTRSGRWERERSHDRYSSLSRRNRSRSVTPRTRKPSRADSVSPKRRQESLSPRTRKPSRARSRSPRQHRGSKSSPRHNNESTSNQRRRSRSKSADGRSHADGKKDRSRSEKSKLDGKKPEKTEDTLKESGLSGKKDSREMRVDSALDSSAPTHDNLSSEDGALIDGRDRSRRKKSRLDERDSGKPAVASKDQDFDENISVDSIDDKSSAFVDVKAHSISKESSRHEKSASEQRKHDKISTSRKERDSSDKERTHVHGHDFSRHGKSNSESRKREKDDPVKWGKDCFRDDSTCSREDRSAIESLKSKHHRHSSKHSEDRSSRSTKDRHKSDTSKLREAKLERSASATKGITSVNFDSSDLGEEYAVSSPELKTRKSLPAVNDGTCRDPEDLNKHEELIMENRKLESNDAIPYEEGCIDGSVGERGEDVNDASSSKFKPHIGNPRGDRTYFGTGDLDSQKQFKLEHGKLNEDNSLNDRDFIDYESTDLVGDEQAQPIDCISKEEEYADNISKDSREDAMVPPSKLETWKRNSLAPDEYSNDAAKDGKSVECGVFDINEDKEGITELSPDVKCNTELVYFPPITKGQEYHLEGLAKDCGQHGGVEGDD</sequence>
<feature type="compositionally biased region" description="Basic and acidic residues" evidence="4">
    <location>
        <begin position="747"/>
        <end position="843"/>
    </location>
</feature>
<dbReference type="InterPro" id="IPR001298">
    <property type="entry name" value="Filamin/ABP280_rpt"/>
</dbReference>
<organism evidence="7 8">
    <name type="scientific">Protea cynaroides</name>
    <dbReference type="NCBI Taxonomy" id="273540"/>
    <lineage>
        <taxon>Eukaryota</taxon>
        <taxon>Viridiplantae</taxon>
        <taxon>Streptophyta</taxon>
        <taxon>Embryophyta</taxon>
        <taxon>Tracheophyta</taxon>
        <taxon>Spermatophyta</taxon>
        <taxon>Magnoliopsida</taxon>
        <taxon>Proteales</taxon>
        <taxon>Proteaceae</taxon>
        <taxon>Protea</taxon>
    </lineage>
</organism>
<dbReference type="InterPro" id="IPR000571">
    <property type="entry name" value="Znf_CCCH"/>
</dbReference>
<dbReference type="InterPro" id="IPR000504">
    <property type="entry name" value="RRM_dom"/>
</dbReference>
<feature type="region of interest" description="Disordered" evidence="4">
    <location>
        <begin position="465"/>
        <end position="935"/>
    </location>
</feature>
<dbReference type="SMART" id="SM00360">
    <property type="entry name" value="RRM"/>
    <property type="match status" value="1"/>
</dbReference>
<dbReference type="GO" id="GO:0008270">
    <property type="term" value="F:zinc ion binding"/>
    <property type="evidence" value="ECO:0007669"/>
    <property type="project" value="UniProtKB-KW"/>
</dbReference>
<dbReference type="AlphaFoldDB" id="A0A9Q0QRJ7"/>
<proteinExistence type="predicted"/>
<feature type="region of interest" description="Disordered" evidence="4">
    <location>
        <begin position="43"/>
        <end position="71"/>
    </location>
</feature>
<keyword evidence="3" id="KW-0479">Metal-binding</keyword>
<keyword evidence="3" id="KW-0863">Zinc-finger</keyword>
<reference evidence="7" key="1">
    <citation type="journal article" date="2023" name="Plant J.">
        <title>The genome of the king protea, Protea cynaroides.</title>
        <authorList>
            <person name="Chang J."/>
            <person name="Duong T.A."/>
            <person name="Schoeman C."/>
            <person name="Ma X."/>
            <person name="Roodt D."/>
            <person name="Barker N."/>
            <person name="Li Z."/>
            <person name="Van de Peer Y."/>
            <person name="Mizrachi E."/>
        </authorList>
    </citation>
    <scope>NUCLEOTIDE SEQUENCE</scope>
    <source>
        <tissue evidence="7">Young leaves</tissue>
    </source>
</reference>
<dbReference type="OrthoDB" id="79941at2759"/>
<dbReference type="PROSITE" id="PS50103">
    <property type="entry name" value="ZF_C3H1"/>
    <property type="match status" value="1"/>
</dbReference>
<evidence type="ECO:0000256" key="4">
    <source>
        <dbReference type="SAM" id="MobiDB-lite"/>
    </source>
</evidence>
<feature type="domain" description="RRM" evidence="5">
    <location>
        <begin position="321"/>
        <end position="392"/>
    </location>
</feature>
<evidence type="ECO:0000259" key="6">
    <source>
        <dbReference type="PROSITE" id="PS50103"/>
    </source>
</evidence>
<dbReference type="PROSITE" id="PS50194">
    <property type="entry name" value="FILAMIN_REPEAT"/>
    <property type="match status" value="1"/>
</dbReference>
<feature type="region of interest" description="Disordered" evidence="4">
    <location>
        <begin position="953"/>
        <end position="992"/>
    </location>
</feature>
<gene>
    <name evidence="7" type="ORF">NE237_015924</name>
</gene>